<dbReference type="Proteomes" id="UP001374584">
    <property type="component" value="Unassembled WGS sequence"/>
</dbReference>
<evidence type="ECO:0000313" key="2">
    <source>
        <dbReference type="EMBL" id="KAK7367508.1"/>
    </source>
</evidence>
<evidence type="ECO:0000313" key="3">
    <source>
        <dbReference type="Proteomes" id="UP001374584"/>
    </source>
</evidence>
<reference evidence="2 3" key="1">
    <citation type="submission" date="2024-01" db="EMBL/GenBank/DDBJ databases">
        <title>The genomes of 5 underutilized Papilionoideae crops provide insights into root nodulation and disease resistanc.</title>
        <authorList>
            <person name="Jiang F."/>
        </authorList>
    </citation>
    <scope>NUCLEOTIDE SEQUENCE [LARGE SCALE GENOMIC DNA]</scope>
    <source>
        <strain evidence="2">JINMINGXINNONG_FW02</strain>
        <tissue evidence="2">Leaves</tissue>
    </source>
</reference>
<evidence type="ECO:0000256" key="1">
    <source>
        <dbReference type="SAM" id="MobiDB-lite"/>
    </source>
</evidence>
<organism evidence="2 3">
    <name type="scientific">Phaseolus coccineus</name>
    <name type="common">Scarlet runner bean</name>
    <name type="synonym">Phaseolus multiflorus</name>
    <dbReference type="NCBI Taxonomy" id="3886"/>
    <lineage>
        <taxon>Eukaryota</taxon>
        <taxon>Viridiplantae</taxon>
        <taxon>Streptophyta</taxon>
        <taxon>Embryophyta</taxon>
        <taxon>Tracheophyta</taxon>
        <taxon>Spermatophyta</taxon>
        <taxon>Magnoliopsida</taxon>
        <taxon>eudicotyledons</taxon>
        <taxon>Gunneridae</taxon>
        <taxon>Pentapetalae</taxon>
        <taxon>rosids</taxon>
        <taxon>fabids</taxon>
        <taxon>Fabales</taxon>
        <taxon>Fabaceae</taxon>
        <taxon>Papilionoideae</taxon>
        <taxon>50 kb inversion clade</taxon>
        <taxon>NPAAA clade</taxon>
        <taxon>indigoferoid/millettioid clade</taxon>
        <taxon>Phaseoleae</taxon>
        <taxon>Phaseolus</taxon>
    </lineage>
</organism>
<protein>
    <submittedName>
        <fullName evidence="2">Uncharacterized protein</fullName>
    </submittedName>
</protein>
<dbReference type="AlphaFoldDB" id="A0AAN9NCQ6"/>
<feature type="region of interest" description="Disordered" evidence="1">
    <location>
        <begin position="1"/>
        <end position="35"/>
    </location>
</feature>
<proteinExistence type="predicted"/>
<name>A0AAN9NCQ6_PHACN</name>
<accession>A0AAN9NCQ6</accession>
<gene>
    <name evidence="2" type="ORF">VNO80_09520</name>
</gene>
<sequence length="92" mass="10251">MCAVVSSRRELKSGRKEGKGRRDYGNDPASPAQHQLQEGAVTIAIGLTRTVHGRVLQSALHKENTIIIAFRSKKPDLQFNYQTFSLPLSYPL</sequence>
<dbReference type="EMBL" id="JAYMYR010000004">
    <property type="protein sequence ID" value="KAK7367508.1"/>
    <property type="molecule type" value="Genomic_DNA"/>
</dbReference>
<feature type="compositionally biased region" description="Basic and acidic residues" evidence="1">
    <location>
        <begin position="7"/>
        <end position="25"/>
    </location>
</feature>
<comment type="caution">
    <text evidence="2">The sequence shown here is derived from an EMBL/GenBank/DDBJ whole genome shotgun (WGS) entry which is preliminary data.</text>
</comment>
<keyword evidence="3" id="KW-1185">Reference proteome</keyword>